<dbReference type="InterPro" id="IPR036397">
    <property type="entry name" value="RNaseH_sf"/>
</dbReference>
<keyword evidence="3" id="KW-1185">Reference proteome</keyword>
<dbReference type="Gene3D" id="3.30.420.10">
    <property type="entry name" value="Ribonuclease H-like superfamily/Ribonuclease H"/>
    <property type="match status" value="1"/>
</dbReference>
<dbReference type="Proteomes" id="UP000603865">
    <property type="component" value="Unassembled WGS sequence"/>
</dbReference>
<dbReference type="RefSeq" id="WP_189092705.1">
    <property type="nucleotide sequence ID" value="NZ_BMQL01000043.1"/>
</dbReference>
<evidence type="ECO:0000313" key="2">
    <source>
        <dbReference type="EMBL" id="GGR28325.1"/>
    </source>
</evidence>
<evidence type="ECO:0000259" key="1">
    <source>
        <dbReference type="Pfam" id="PF13358"/>
    </source>
</evidence>
<gene>
    <name evidence="2" type="ORF">GCM10008957_44460</name>
</gene>
<dbReference type="Pfam" id="PF13358">
    <property type="entry name" value="DDE_3"/>
    <property type="match status" value="1"/>
</dbReference>
<sequence length="176" mass="19665">MTLKFLDQTGLSLMLSVCNSWFPRGSGRQFEVPTRWGSQGRLNLIGTLALTSQGEHLEVRELTVSCTQDAVIAYLDTLASLSEAEQRRLGKPQLTVVVLDNASFHRGQAVRAREPIWAAKGLLLRYLPPYCPMLNRIETTWRVLKGFLMPRRCYDTVADLRAALLIALHALGATIL</sequence>
<reference evidence="2" key="2">
    <citation type="submission" date="2020-09" db="EMBL/GenBank/DDBJ databases">
        <authorList>
            <person name="Sun Q."/>
            <person name="Ohkuma M."/>
        </authorList>
    </citation>
    <scope>NUCLEOTIDE SEQUENCE</scope>
    <source>
        <strain evidence="2">JCM 31311</strain>
    </source>
</reference>
<dbReference type="EMBL" id="BMQL01000043">
    <property type="protein sequence ID" value="GGR28325.1"/>
    <property type="molecule type" value="Genomic_DNA"/>
</dbReference>
<dbReference type="AlphaFoldDB" id="A0A918FCY6"/>
<accession>A0A918FCY6</accession>
<dbReference type="GO" id="GO:0003676">
    <property type="term" value="F:nucleic acid binding"/>
    <property type="evidence" value="ECO:0007669"/>
    <property type="project" value="InterPro"/>
</dbReference>
<evidence type="ECO:0000313" key="3">
    <source>
        <dbReference type="Proteomes" id="UP000603865"/>
    </source>
</evidence>
<comment type="caution">
    <text evidence="2">The sequence shown here is derived from an EMBL/GenBank/DDBJ whole genome shotgun (WGS) entry which is preliminary data.</text>
</comment>
<name>A0A918FCY6_9DEIO</name>
<dbReference type="InterPro" id="IPR038717">
    <property type="entry name" value="Tc1-like_DDE_dom"/>
</dbReference>
<organism evidence="2 3">
    <name type="scientific">Deinococcus ruber</name>
    <dbReference type="NCBI Taxonomy" id="1848197"/>
    <lineage>
        <taxon>Bacteria</taxon>
        <taxon>Thermotogati</taxon>
        <taxon>Deinococcota</taxon>
        <taxon>Deinococci</taxon>
        <taxon>Deinococcales</taxon>
        <taxon>Deinococcaceae</taxon>
        <taxon>Deinococcus</taxon>
    </lineage>
</organism>
<proteinExistence type="predicted"/>
<feature type="domain" description="Tc1-like transposase DDE" evidence="1">
    <location>
        <begin position="3"/>
        <end position="160"/>
    </location>
</feature>
<protein>
    <submittedName>
        <fullName evidence="2">Transposase</fullName>
    </submittedName>
</protein>
<reference evidence="2" key="1">
    <citation type="journal article" date="2014" name="Int. J. Syst. Evol. Microbiol.">
        <title>Complete genome sequence of Corynebacterium casei LMG S-19264T (=DSM 44701T), isolated from a smear-ripened cheese.</title>
        <authorList>
            <consortium name="US DOE Joint Genome Institute (JGI-PGF)"/>
            <person name="Walter F."/>
            <person name="Albersmeier A."/>
            <person name="Kalinowski J."/>
            <person name="Ruckert C."/>
        </authorList>
    </citation>
    <scope>NUCLEOTIDE SEQUENCE</scope>
    <source>
        <strain evidence="2">JCM 31311</strain>
    </source>
</reference>